<evidence type="ECO:0000259" key="2">
    <source>
        <dbReference type="Pfam" id="PF00561"/>
    </source>
</evidence>
<dbReference type="GO" id="GO:0016787">
    <property type="term" value="F:hydrolase activity"/>
    <property type="evidence" value="ECO:0007669"/>
    <property type="project" value="UniProtKB-KW"/>
</dbReference>
<keyword evidence="4" id="KW-1185">Reference proteome</keyword>
<evidence type="ECO:0000313" key="3">
    <source>
        <dbReference type="EMBL" id="TDB61187.1"/>
    </source>
</evidence>
<sequence>MKLNYKHFPGNGPSVLIIHGVFGSLDNLATASKGIADAGFDVYTLDQRNHGRSPHDDRFDYESMAADLYEFIQDHQLQKPALVGHSMGGKTVMQYAMEYPGTFSKIVVVDIGVKWYPPHHESILNGLNALPVHEIESRQQADELFSAYEPIPAVRLFLLKNLYRTETDGFAWRLNLPVITAQIENVGAAIEPRRTVEEPALFVKGATSGYIKDQDWDEIQQSFPAAQLVTIPKAGHWVHAEQPKAFVQEVLAFLNS</sequence>
<protein>
    <submittedName>
        <fullName evidence="3">Alpha/beta fold hydrolase</fullName>
    </submittedName>
</protein>
<reference evidence="3 4" key="1">
    <citation type="submission" date="2019-02" db="EMBL/GenBank/DDBJ databases">
        <title>Arundinibacter roseus gen. nov., sp. nov., a new member of the family Cytophagaceae.</title>
        <authorList>
            <person name="Szuroczki S."/>
            <person name="Khayer B."/>
            <person name="Sproer C."/>
            <person name="Toumi M."/>
            <person name="Szabo A."/>
            <person name="Felfoldi T."/>
            <person name="Schumann P."/>
            <person name="Toth E."/>
        </authorList>
    </citation>
    <scope>NUCLEOTIDE SEQUENCE [LARGE SCALE GENOMIC DNA]</scope>
    <source>
        <strain evidence="3 4">DMA-k-7a</strain>
    </source>
</reference>
<dbReference type="PRINTS" id="PR00111">
    <property type="entry name" value="ABHYDROLASE"/>
</dbReference>
<accession>A0A4R4K1J7</accession>
<dbReference type="Gene3D" id="3.40.50.1820">
    <property type="entry name" value="alpha/beta hydrolase"/>
    <property type="match status" value="1"/>
</dbReference>
<feature type="domain" description="AB hydrolase-1" evidence="2">
    <location>
        <begin position="13"/>
        <end position="123"/>
    </location>
</feature>
<evidence type="ECO:0000313" key="4">
    <source>
        <dbReference type="Proteomes" id="UP000295706"/>
    </source>
</evidence>
<dbReference type="InterPro" id="IPR029058">
    <property type="entry name" value="AB_hydrolase_fold"/>
</dbReference>
<dbReference type="InterPro" id="IPR000073">
    <property type="entry name" value="AB_hydrolase_1"/>
</dbReference>
<dbReference type="SUPFAM" id="SSF53474">
    <property type="entry name" value="alpha/beta-Hydrolases"/>
    <property type="match status" value="1"/>
</dbReference>
<gene>
    <name evidence="3" type="ORF">EZE20_20205</name>
</gene>
<keyword evidence="1 3" id="KW-0378">Hydrolase</keyword>
<dbReference type="OrthoDB" id="9808398at2"/>
<dbReference type="Pfam" id="PF00561">
    <property type="entry name" value="Abhydrolase_1"/>
    <property type="match status" value="1"/>
</dbReference>
<dbReference type="PANTHER" id="PTHR46118:SF4">
    <property type="entry name" value="PROTEIN ABHD11"/>
    <property type="match status" value="1"/>
</dbReference>
<dbReference type="EMBL" id="SMJU01000015">
    <property type="protein sequence ID" value="TDB61187.1"/>
    <property type="molecule type" value="Genomic_DNA"/>
</dbReference>
<comment type="caution">
    <text evidence="3">The sequence shown here is derived from an EMBL/GenBank/DDBJ whole genome shotgun (WGS) entry which is preliminary data.</text>
</comment>
<dbReference type="PANTHER" id="PTHR46118">
    <property type="entry name" value="PROTEIN ABHD11"/>
    <property type="match status" value="1"/>
</dbReference>
<evidence type="ECO:0000256" key="1">
    <source>
        <dbReference type="ARBA" id="ARBA00022801"/>
    </source>
</evidence>
<dbReference type="AlphaFoldDB" id="A0A4R4K1J7"/>
<name>A0A4R4K1J7_9BACT</name>
<dbReference type="Proteomes" id="UP000295706">
    <property type="component" value="Unassembled WGS sequence"/>
</dbReference>
<proteinExistence type="predicted"/>
<organism evidence="3 4">
    <name type="scientific">Arundinibacter roseus</name>
    <dbReference type="NCBI Taxonomy" id="2070510"/>
    <lineage>
        <taxon>Bacteria</taxon>
        <taxon>Pseudomonadati</taxon>
        <taxon>Bacteroidota</taxon>
        <taxon>Cytophagia</taxon>
        <taxon>Cytophagales</taxon>
        <taxon>Spirosomataceae</taxon>
        <taxon>Arundinibacter</taxon>
    </lineage>
</organism>
<dbReference type="RefSeq" id="WP_132121112.1">
    <property type="nucleotide sequence ID" value="NZ_SMJU01000015.1"/>
</dbReference>